<evidence type="ECO:0000313" key="1">
    <source>
        <dbReference type="EMBL" id="WRS40549.1"/>
    </source>
</evidence>
<accession>A0ABZ1CMY3</accession>
<dbReference type="EMBL" id="CP141769">
    <property type="protein sequence ID" value="WRS40549.1"/>
    <property type="molecule type" value="Genomic_DNA"/>
</dbReference>
<reference evidence="1 2" key="1">
    <citation type="submission" date="2023-12" db="EMBL/GenBank/DDBJ databases">
        <title>Thiobacillus sedimentum sp. nov., a chemolithoautotrophic sulfur-oxidizing bacterium isolated from freshwater sediment.</title>
        <authorList>
            <person name="Luo J."/>
            <person name="Dai C."/>
        </authorList>
    </citation>
    <scope>NUCLEOTIDE SEQUENCE [LARGE SCALE GENOMIC DNA]</scope>
    <source>
        <strain evidence="1 2">SCUT-2</strain>
    </source>
</reference>
<name>A0ABZ1CMY3_9PROT</name>
<evidence type="ECO:0000313" key="2">
    <source>
        <dbReference type="Proteomes" id="UP001334732"/>
    </source>
</evidence>
<proteinExistence type="predicted"/>
<protein>
    <submittedName>
        <fullName evidence="1">Uncharacterized protein</fullName>
    </submittedName>
</protein>
<organism evidence="1 2">
    <name type="scientific">Thiobacillus sedimenti</name>
    <dbReference type="NCBI Taxonomy" id="3110231"/>
    <lineage>
        <taxon>Bacteria</taxon>
        <taxon>Pseudomonadati</taxon>
        <taxon>Pseudomonadota</taxon>
        <taxon>Betaproteobacteria</taxon>
        <taxon>Nitrosomonadales</taxon>
        <taxon>Thiobacillaceae</taxon>
        <taxon>Thiobacillus</taxon>
    </lineage>
</organism>
<keyword evidence="2" id="KW-1185">Reference proteome</keyword>
<dbReference type="RefSeq" id="WP_324781076.1">
    <property type="nucleotide sequence ID" value="NZ_CP141769.1"/>
</dbReference>
<dbReference type="Proteomes" id="UP001334732">
    <property type="component" value="Chromosome"/>
</dbReference>
<gene>
    <name evidence="1" type="ORF">VA613_06645</name>
</gene>
<sequence length="90" mass="10055">MPEFFESIDFELATAIEELARLSYELRENRNAILAAHDVADEAALLARIEAGEADEHPTYEYYLAARILADTRDAARAALAESLQEANRT</sequence>